<dbReference type="GO" id="GO:0015628">
    <property type="term" value="P:protein secretion by the type II secretion system"/>
    <property type="evidence" value="ECO:0007669"/>
    <property type="project" value="UniProtKB-UniRule"/>
</dbReference>
<comment type="subcellular location">
    <subcellularLocation>
        <location evidence="1 9">Cell inner membrane</location>
        <topology evidence="1 9">Single-pass membrane protein</topology>
    </subcellularLocation>
</comment>
<evidence type="ECO:0000256" key="8">
    <source>
        <dbReference type="ARBA" id="ARBA00023136"/>
    </source>
</evidence>
<feature type="transmembrane region" description="Helical" evidence="9">
    <location>
        <begin position="12"/>
        <end position="32"/>
    </location>
</feature>
<evidence type="ECO:0000313" key="12">
    <source>
        <dbReference type="Proteomes" id="UP000269265"/>
    </source>
</evidence>
<reference evidence="11 12" key="1">
    <citation type="submission" date="2018-12" db="EMBL/GenBank/DDBJ databases">
        <title>The whole draft genome of Aquabacterium sp. SJQ9.</title>
        <authorList>
            <person name="Sun L."/>
            <person name="Gao X."/>
            <person name="Chen W."/>
            <person name="Huang K."/>
        </authorList>
    </citation>
    <scope>NUCLEOTIDE SEQUENCE [LARGE SCALE GENOMIC DNA]</scope>
    <source>
        <strain evidence="11 12">SJQ9</strain>
    </source>
</reference>
<name>A0A3R8T832_9BURK</name>
<proteinExistence type="inferred from homology"/>
<keyword evidence="8 9" id="KW-0472">Membrane</keyword>
<keyword evidence="5 9" id="KW-0997">Cell inner membrane</keyword>
<dbReference type="NCBIfam" id="TIGR01707">
    <property type="entry name" value="gspI"/>
    <property type="match status" value="1"/>
</dbReference>
<evidence type="ECO:0000313" key="11">
    <source>
        <dbReference type="EMBL" id="RRS06201.1"/>
    </source>
</evidence>
<dbReference type="Pfam" id="PF02501">
    <property type="entry name" value="T2SSI"/>
    <property type="match status" value="1"/>
</dbReference>
<evidence type="ECO:0000256" key="5">
    <source>
        <dbReference type="ARBA" id="ARBA00022519"/>
    </source>
</evidence>
<evidence type="ECO:0000256" key="2">
    <source>
        <dbReference type="ARBA" id="ARBA00008358"/>
    </source>
</evidence>
<dbReference type="OrthoDB" id="5296572at2"/>
<comment type="similarity">
    <text evidence="2 9">Belongs to the GSP I family.</text>
</comment>
<dbReference type="PANTHER" id="PTHR38779:SF2">
    <property type="entry name" value="TYPE II SECRETION SYSTEM PROTEIN I-RELATED"/>
    <property type="match status" value="1"/>
</dbReference>
<dbReference type="GO" id="GO:0005886">
    <property type="term" value="C:plasma membrane"/>
    <property type="evidence" value="ECO:0007669"/>
    <property type="project" value="UniProtKB-SubCell"/>
</dbReference>
<comment type="subunit">
    <text evidence="9">Type II secretion is composed of four main components: the outer membrane complex, the inner membrane complex, the cytoplasmic secretion ATPase and the periplasm-spanning pseudopilus.</text>
</comment>
<comment type="caution">
    <text evidence="11">The sequence shown here is derived from an EMBL/GenBank/DDBJ whole genome shotgun (WGS) entry which is preliminary data.</text>
</comment>
<dbReference type="Proteomes" id="UP000269265">
    <property type="component" value="Unassembled WGS sequence"/>
</dbReference>
<dbReference type="SUPFAM" id="SSF54523">
    <property type="entry name" value="Pili subunits"/>
    <property type="match status" value="1"/>
</dbReference>
<keyword evidence="12" id="KW-1185">Reference proteome</keyword>
<keyword evidence="6 9" id="KW-0812">Transmembrane</keyword>
<dbReference type="InterPro" id="IPR003413">
    <property type="entry name" value="T2SS_GspI_C"/>
</dbReference>
<protein>
    <recommendedName>
        <fullName evidence="9">Type II secretion system protein I</fullName>
        <shortName evidence="9">T2SS minor pseudopilin I</shortName>
    </recommendedName>
</protein>
<evidence type="ECO:0000256" key="3">
    <source>
        <dbReference type="ARBA" id="ARBA00022475"/>
    </source>
</evidence>
<dbReference type="NCBIfam" id="TIGR02532">
    <property type="entry name" value="IV_pilin_GFxxxE"/>
    <property type="match status" value="1"/>
</dbReference>
<dbReference type="InterPro" id="IPR012902">
    <property type="entry name" value="N_methyl_site"/>
</dbReference>
<dbReference type="PANTHER" id="PTHR38779">
    <property type="entry name" value="TYPE II SECRETION SYSTEM PROTEIN I-RELATED"/>
    <property type="match status" value="1"/>
</dbReference>
<keyword evidence="7 9" id="KW-1133">Transmembrane helix</keyword>
<evidence type="ECO:0000256" key="7">
    <source>
        <dbReference type="ARBA" id="ARBA00022989"/>
    </source>
</evidence>
<accession>A0A3R8T832</accession>
<dbReference type="EMBL" id="RSED01000001">
    <property type="protein sequence ID" value="RRS06201.1"/>
    <property type="molecule type" value="Genomic_DNA"/>
</dbReference>
<dbReference type="RefSeq" id="WP_125241344.1">
    <property type="nucleotide sequence ID" value="NZ_RSED01000001.1"/>
</dbReference>
<gene>
    <name evidence="11" type="primary">gspI</name>
    <name evidence="11" type="ORF">EIP75_00985</name>
</gene>
<dbReference type="AlphaFoldDB" id="A0A3R8T832"/>
<comment type="function">
    <text evidence="9">Component of the type II secretion system required for the energy-dependent secretion of extracellular factors such as proteases and toxins from the periplasm.</text>
</comment>
<sequence>MRAEVHARPRGMTLIEVLVALSVVAITLAAGFKAAGGLTVNAQRLADLTVAQWCAENQLTNLRLARVYPDPGEGEFQCQQLGRQLKGLQRVKTTPNPNFRRVDTQVLDEQGQSVVSISTVVSRYPD</sequence>
<evidence type="ECO:0000256" key="1">
    <source>
        <dbReference type="ARBA" id="ARBA00004377"/>
    </source>
</evidence>
<evidence type="ECO:0000256" key="6">
    <source>
        <dbReference type="ARBA" id="ARBA00022692"/>
    </source>
</evidence>
<evidence type="ECO:0000256" key="4">
    <source>
        <dbReference type="ARBA" id="ARBA00022481"/>
    </source>
</evidence>
<organism evidence="11 12">
    <name type="scientific">Aquabacterium soli</name>
    <dbReference type="NCBI Taxonomy" id="2493092"/>
    <lineage>
        <taxon>Bacteria</taxon>
        <taxon>Pseudomonadati</taxon>
        <taxon>Pseudomonadota</taxon>
        <taxon>Betaproteobacteria</taxon>
        <taxon>Burkholderiales</taxon>
        <taxon>Aquabacterium</taxon>
    </lineage>
</organism>
<keyword evidence="3" id="KW-1003">Cell membrane</keyword>
<dbReference type="InterPro" id="IPR010052">
    <property type="entry name" value="T2SS_protein-GspI"/>
</dbReference>
<evidence type="ECO:0000259" key="10">
    <source>
        <dbReference type="Pfam" id="PF02501"/>
    </source>
</evidence>
<dbReference type="Gene3D" id="3.30.1300.30">
    <property type="entry name" value="GSPII I/J protein-like"/>
    <property type="match status" value="1"/>
</dbReference>
<dbReference type="InterPro" id="IPR045584">
    <property type="entry name" value="Pilin-like"/>
</dbReference>
<dbReference type="Pfam" id="PF07963">
    <property type="entry name" value="N_methyl"/>
    <property type="match status" value="1"/>
</dbReference>
<evidence type="ECO:0000256" key="9">
    <source>
        <dbReference type="RuleBase" id="RU368030"/>
    </source>
</evidence>
<feature type="domain" description="Type II secretion system protein GspI C-terminal" evidence="10">
    <location>
        <begin position="45"/>
        <end position="121"/>
    </location>
</feature>
<keyword evidence="4 9" id="KW-0488">Methylation</keyword>
<dbReference type="GO" id="GO:0015627">
    <property type="term" value="C:type II protein secretion system complex"/>
    <property type="evidence" value="ECO:0007669"/>
    <property type="project" value="UniProtKB-UniRule"/>
</dbReference>
<comment type="PTM">
    <text evidence="9">Cleaved by prepilin peptidase.</text>
</comment>
<dbReference type="PROSITE" id="PS00409">
    <property type="entry name" value="PROKAR_NTER_METHYL"/>
    <property type="match status" value="1"/>
</dbReference>